<proteinExistence type="inferred from homology"/>
<dbReference type="Proteomes" id="UP000069620">
    <property type="component" value="Unassembled WGS sequence"/>
</dbReference>
<evidence type="ECO:0000256" key="3">
    <source>
        <dbReference type="ARBA" id="ARBA00022737"/>
    </source>
</evidence>
<evidence type="ECO:0000256" key="2">
    <source>
        <dbReference type="ARBA" id="ARBA00022729"/>
    </source>
</evidence>
<accession>A0A100VV41</accession>
<reference evidence="11" key="1">
    <citation type="journal article" date="2016" name="Genome Announc.">
        <title>Draft Genome Sequences of Five Rapidly Growing Mycobacterium Species, M. thermoresistibile, M. fortuitum subsp. acetamidolyticum, M. canariasense, M. brisbanense, and M. novocastrense.</title>
        <authorList>
            <person name="Katahira K."/>
            <person name="Ogura Y."/>
            <person name="Gotoh Y."/>
            <person name="Hayashi T."/>
        </authorList>
    </citation>
    <scope>NUCLEOTIDE SEQUENCE [LARGE SCALE GENOMIC DNA]</scope>
    <source>
        <strain evidence="11">JCM15654</strain>
    </source>
</reference>
<evidence type="ECO:0000256" key="1">
    <source>
        <dbReference type="ARBA" id="ARBA00010830"/>
    </source>
</evidence>
<evidence type="ECO:0000313" key="10">
    <source>
        <dbReference type="EMBL" id="GAS86602.1"/>
    </source>
</evidence>
<feature type="compositionally biased region" description="Polar residues" evidence="7">
    <location>
        <begin position="218"/>
        <end position="227"/>
    </location>
</feature>
<name>A0A100VV41_9MYCO</name>
<feature type="region of interest" description="Disordered" evidence="7">
    <location>
        <begin position="124"/>
        <end position="239"/>
    </location>
</feature>
<dbReference type="Pfam" id="PF06737">
    <property type="entry name" value="Transglycosylas"/>
    <property type="match status" value="1"/>
</dbReference>
<evidence type="ECO:0000259" key="9">
    <source>
        <dbReference type="Pfam" id="PF06737"/>
    </source>
</evidence>
<feature type="domain" description="Resuscitation-promoting factor core lysozyme-like" evidence="9">
    <location>
        <begin position="40"/>
        <end position="116"/>
    </location>
</feature>
<reference evidence="11" key="2">
    <citation type="submission" date="2016-02" db="EMBL/GenBank/DDBJ databases">
        <title>Draft genome sequence of five rapidly growing Mycobacterium species.</title>
        <authorList>
            <person name="Katahira K."/>
            <person name="Gotou Y."/>
            <person name="Iida K."/>
            <person name="Ogura Y."/>
            <person name="Hayashi T."/>
        </authorList>
    </citation>
    <scope>NUCLEOTIDE SEQUENCE [LARGE SCALE GENOMIC DNA]</scope>
    <source>
        <strain evidence="11">JCM15654</strain>
    </source>
</reference>
<evidence type="ECO:0000313" key="11">
    <source>
        <dbReference type="Proteomes" id="UP000069620"/>
    </source>
</evidence>
<dbReference type="FunFam" id="1.10.530.10:FF:000029">
    <property type="entry name" value="Resuscitation-promoting factor RpfA"/>
    <property type="match status" value="1"/>
</dbReference>
<keyword evidence="4" id="KW-0378">Hydrolase</keyword>
<sequence length="239" mass="23776">MSGRHRKPTTSSSAKNVAKFAVTGVALAGGSLALASQASAATDGEWDTVARCESGGNWAINTGNGYQGGLQFSPSTWSAHGGGQFAPAANMATKDQQIAVAERVLASQGKGAWPVCGHGLSGATPRNVVNQPQPLDNPAVNAPDAPAVEPAAFDPSAAPAPDAPPPAPQDLPPAPEAPAPADVPPPAAAPVTDAALQAPAPEAPPAEAPAPVDAQPVSYSEQIQQAIEKQGLHGNVLIG</sequence>
<protein>
    <recommendedName>
        <fullName evidence="6">Resuscitation-promoting factor RpfA</fullName>
    </recommendedName>
</protein>
<dbReference type="EMBL" id="BCSX01000007">
    <property type="protein sequence ID" value="GAS86602.1"/>
    <property type="molecule type" value="Genomic_DNA"/>
</dbReference>
<evidence type="ECO:0000256" key="4">
    <source>
        <dbReference type="ARBA" id="ARBA00022801"/>
    </source>
</evidence>
<feature type="compositionally biased region" description="Low complexity" evidence="7">
    <location>
        <begin position="134"/>
        <end position="160"/>
    </location>
</feature>
<dbReference type="InterPro" id="IPR023346">
    <property type="entry name" value="Lysozyme-like_dom_sf"/>
</dbReference>
<keyword evidence="3" id="KW-0677">Repeat</keyword>
<feature type="compositionally biased region" description="Pro residues" evidence="7">
    <location>
        <begin position="161"/>
        <end position="188"/>
    </location>
</feature>
<dbReference type="AlphaFoldDB" id="A0A100VV41"/>
<dbReference type="InterPro" id="IPR010618">
    <property type="entry name" value="RPF"/>
</dbReference>
<dbReference type="STRING" id="146020.RMCB_0698"/>
<organism evidence="10 11">
    <name type="scientific">Mycolicibacterium brisbanense</name>
    <dbReference type="NCBI Taxonomy" id="146020"/>
    <lineage>
        <taxon>Bacteria</taxon>
        <taxon>Bacillati</taxon>
        <taxon>Actinomycetota</taxon>
        <taxon>Actinomycetes</taxon>
        <taxon>Mycobacteriales</taxon>
        <taxon>Mycobacteriaceae</taxon>
        <taxon>Mycolicibacterium</taxon>
    </lineage>
</organism>
<feature type="compositionally biased region" description="Low complexity" evidence="7">
    <location>
        <begin position="189"/>
        <end position="200"/>
    </location>
</feature>
<dbReference type="OrthoDB" id="1404170at2"/>
<keyword evidence="2 8" id="KW-0732">Signal</keyword>
<feature type="signal peptide" evidence="8">
    <location>
        <begin position="1"/>
        <end position="40"/>
    </location>
</feature>
<comment type="caution">
    <text evidence="10">The sequence shown here is derived from an EMBL/GenBank/DDBJ whole genome shotgun (WGS) entry which is preliminary data.</text>
</comment>
<evidence type="ECO:0000256" key="7">
    <source>
        <dbReference type="SAM" id="MobiDB-lite"/>
    </source>
</evidence>
<evidence type="ECO:0000256" key="8">
    <source>
        <dbReference type="SAM" id="SignalP"/>
    </source>
</evidence>
<dbReference type="SMR" id="A0A100VV41"/>
<evidence type="ECO:0000256" key="5">
    <source>
        <dbReference type="ARBA" id="ARBA00023026"/>
    </source>
</evidence>
<dbReference type="GO" id="GO:0016787">
    <property type="term" value="F:hydrolase activity"/>
    <property type="evidence" value="ECO:0007669"/>
    <property type="project" value="UniProtKB-KW"/>
</dbReference>
<gene>
    <name evidence="10" type="ORF">RMCB_0698</name>
</gene>
<keyword evidence="11" id="KW-1185">Reference proteome</keyword>
<evidence type="ECO:0000256" key="6">
    <source>
        <dbReference type="ARBA" id="ARBA00070624"/>
    </source>
</evidence>
<keyword evidence="5" id="KW-0843">Virulence</keyword>
<dbReference type="CDD" id="cd13925">
    <property type="entry name" value="RPF"/>
    <property type="match status" value="1"/>
</dbReference>
<comment type="similarity">
    <text evidence="1">Belongs to the transglycosylase family. Rpf subfamily.</text>
</comment>
<dbReference type="Gene3D" id="1.10.530.10">
    <property type="match status" value="1"/>
</dbReference>
<dbReference type="SUPFAM" id="SSF53955">
    <property type="entry name" value="Lysozyme-like"/>
    <property type="match status" value="1"/>
</dbReference>
<feature type="chain" id="PRO_5007089611" description="Resuscitation-promoting factor RpfA" evidence="8">
    <location>
        <begin position="41"/>
        <end position="239"/>
    </location>
</feature>
<dbReference type="RefSeq" id="WP_062827635.1">
    <property type="nucleotide sequence ID" value="NZ_BCSX01000007.1"/>
</dbReference>